<dbReference type="GO" id="GO:0005886">
    <property type="term" value="C:plasma membrane"/>
    <property type="evidence" value="ECO:0007669"/>
    <property type="project" value="UniProtKB-SubCell"/>
</dbReference>
<evidence type="ECO:0000256" key="5">
    <source>
        <dbReference type="ARBA" id="ARBA00023136"/>
    </source>
</evidence>
<evidence type="ECO:0000256" key="7">
    <source>
        <dbReference type="SAM" id="Phobius"/>
    </source>
</evidence>
<keyword evidence="5 7" id="KW-0472">Membrane</keyword>
<evidence type="ECO:0000256" key="2">
    <source>
        <dbReference type="ARBA" id="ARBA00022475"/>
    </source>
</evidence>
<feature type="region of interest" description="Disordered" evidence="6">
    <location>
        <begin position="58"/>
        <end position="93"/>
    </location>
</feature>
<organism evidence="8 9">
    <name type="scientific">Streptomyces muensis</name>
    <dbReference type="NCBI Taxonomy" id="1077944"/>
    <lineage>
        <taxon>Bacteria</taxon>
        <taxon>Bacillati</taxon>
        <taxon>Actinomycetota</taxon>
        <taxon>Actinomycetes</taxon>
        <taxon>Kitasatosporales</taxon>
        <taxon>Streptomycetaceae</taxon>
        <taxon>Streptomyces</taxon>
    </lineage>
</organism>
<dbReference type="InterPro" id="IPR001851">
    <property type="entry name" value="ABC_transp_permease"/>
</dbReference>
<dbReference type="AlphaFoldDB" id="A0A9X1PSW7"/>
<keyword evidence="4 7" id="KW-1133">Transmembrane helix</keyword>
<dbReference type="PANTHER" id="PTHR43370:SF1">
    <property type="entry name" value="GUANOSINE ABC TRANSPORTER PERMEASE PROTEIN NUPQ"/>
    <property type="match status" value="1"/>
</dbReference>
<evidence type="ECO:0000256" key="1">
    <source>
        <dbReference type="ARBA" id="ARBA00004651"/>
    </source>
</evidence>
<protein>
    <submittedName>
        <fullName evidence="8">Uncharacterized protein</fullName>
    </submittedName>
</protein>
<feature type="transmembrane region" description="Helical" evidence="7">
    <location>
        <begin position="12"/>
        <end position="35"/>
    </location>
</feature>
<evidence type="ECO:0000256" key="6">
    <source>
        <dbReference type="SAM" id="MobiDB-lite"/>
    </source>
</evidence>
<evidence type="ECO:0000313" key="9">
    <source>
        <dbReference type="Proteomes" id="UP001139384"/>
    </source>
</evidence>
<proteinExistence type="predicted"/>
<dbReference type="Pfam" id="PF02653">
    <property type="entry name" value="BPD_transp_2"/>
    <property type="match status" value="1"/>
</dbReference>
<comment type="subcellular location">
    <subcellularLocation>
        <location evidence="1">Cell membrane</location>
        <topology evidence="1">Multi-pass membrane protein</topology>
    </subcellularLocation>
</comment>
<gene>
    <name evidence="8" type="ORF">L0P92_04805</name>
</gene>
<reference evidence="8" key="1">
    <citation type="submission" date="2022-01" db="EMBL/GenBank/DDBJ databases">
        <title>Draft Genome Sequences of Seven Type Strains of the Genus Streptomyces.</title>
        <authorList>
            <person name="Aziz S."/>
            <person name="Coretto E."/>
            <person name="Chronakova A."/>
            <person name="Sproer C."/>
            <person name="Huber K."/>
            <person name="Nouioui I."/>
            <person name="Gross H."/>
        </authorList>
    </citation>
    <scope>NUCLEOTIDE SEQUENCE</scope>
    <source>
        <strain evidence="8">DSM 103493</strain>
    </source>
</reference>
<feature type="transmembrane region" description="Helical" evidence="7">
    <location>
        <begin position="41"/>
        <end position="60"/>
    </location>
</feature>
<evidence type="ECO:0000256" key="3">
    <source>
        <dbReference type="ARBA" id="ARBA00022692"/>
    </source>
</evidence>
<dbReference type="EMBL" id="JAKEIP010000010">
    <property type="protein sequence ID" value="MCF1592892.1"/>
    <property type="molecule type" value="Genomic_DNA"/>
</dbReference>
<comment type="caution">
    <text evidence="8">The sequence shown here is derived from an EMBL/GenBank/DDBJ whole genome shotgun (WGS) entry which is preliminary data.</text>
</comment>
<dbReference type="Proteomes" id="UP001139384">
    <property type="component" value="Unassembled WGS sequence"/>
</dbReference>
<sequence length="93" mass="9782">MQNKPGVQYAGLALSGALAGLAGVFLSMGYVSFFVRDMTAGRGFIALAAVFLGGLPPGASSSPPSASARRKPWPYSSARSTCRPSWFRRSRTP</sequence>
<keyword evidence="3 7" id="KW-0812">Transmembrane</keyword>
<dbReference type="PANTHER" id="PTHR43370">
    <property type="entry name" value="SUGAR ABC TRANSPORTER INTEGRAL MEMBRANE PROTEIN-RELATED"/>
    <property type="match status" value="1"/>
</dbReference>
<keyword evidence="2" id="KW-1003">Cell membrane</keyword>
<evidence type="ECO:0000313" key="8">
    <source>
        <dbReference type="EMBL" id="MCF1592892.1"/>
    </source>
</evidence>
<dbReference type="RefSeq" id="WP_234761232.1">
    <property type="nucleotide sequence ID" value="NZ_JAKEIP010000010.1"/>
</dbReference>
<accession>A0A9X1PSW7</accession>
<evidence type="ECO:0000256" key="4">
    <source>
        <dbReference type="ARBA" id="ARBA00022989"/>
    </source>
</evidence>
<dbReference type="GO" id="GO:0022857">
    <property type="term" value="F:transmembrane transporter activity"/>
    <property type="evidence" value="ECO:0007669"/>
    <property type="project" value="InterPro"/>
</dbReference>
<name>A0A9X1PSW7_STRM4</name>
<feature type="compositionally biased region" description="Low complexity" evidence="6">
    <location>
        <begin position="58"/>
        <end position="67"/>
    </location>
</feature>
<keyword evidence="9" id="KW-1185">Reference proteome</keyword>